<reference evidence="2 3" key="1">
    <citation type="submission" date="2019-01" db="EMBL/GenBank/DDBJ databases">
        <title>Flavobacterium sp. nov. isolated from arctic soil.</title>
        <authorList>
            <person name="Kim D.-U."/>
        </authorList>
    </citation>
    <scope>NUCLEOTIDE SEQUENCE [LARGE SCALE GENOMIC DNA]</scope>
    <source>
        <strain evidence="2 3">Kopri-42</strain>
    </source>
</reference>
<dbReference type="InterPro" id="IPR038461">
    <property type="entry name" value="Schlafen_AlbA_2_dom_sf"/>
</dbReference>
<evidence type="ECO:0000313" key="2">
    <source>
        <dbReference type="EMBL" id="RYJ50595.1"/>
    </source>
</evidence>
<name>A0A482TD95_9FLAO</name>
<dbReference type="Gene3D" id="3.30.950.30">
    <property type="entry name" value="Schlafen, AAA domain"/>
    <property type="match status" value="1"/>
</dbReference>
<dbReference type="InterPro" id="IPR038475">
    <property type="entry name" value="RecG_C_sf"/>
</dbReference>
<dbReference type="AlphaFoldDB" id="A0A482TD95"/>
<protein>
    <submittedName>
        <fullName evidence="2">ArsR family transcriptional regulator</fullName>
    </submittedName>
</protein>
<comment type="caution">
    <text evidence="2">The sequence shown here is derived from an EMBL/GenBank/DDBJ whole genome shotgun (WGS) entry which is preliminary data.</text>
</comment>
<dbReference type="Proteomes" id="UP000253235">
    <property type="component" value="Unassembled WGS sequence"/>
</dbReference>
<dbReference type="PANTHER" id="PTHR30595:SF6">
    <property type="entry name" value="SCHLAFEN ALBA-2 DOMAIN-CONTAINING PROTEIN"/>
    <property type="match status" value="1"/>
</dbReference>
<dbReference type="OrthoDB" id="9807907at2"/>
<dbReference type="CDD" id="cd00090">
    <property type="entry name" value="HTH_ARSR"/>
    <property type="match status" value="1"/>
</dbReference>
<dbReference type="RefSeq" id="WP_113667242.1">
    <property type="nucleotide sequence ID" value="NZ_QNVY02000009.1"/>
</dbReference>
<dbReference type="Gene3D" id="1.10.10.10">
    <property type="entry name" value="Winged helix-like DNA-binding domain superfamily/Winged helix DNA-binding domain"/>
    <property type="match status" value="1"/>
</dbReference>
<evidence type="ECO:0000259" key="1">
    <source>
        <dbReference type="Pfam" id="PF04326"/>
    </source>
</evidence>
<proteinExistence type="predicted"/>
<dbReference type="EMBL" id="QNVY02000009">
    <property type="protein sequence ID" value="RYJ50595.1"/>
    <property type="molecule type" value="Genomic_DNA"/>
</dbReference>
<dbReference type="Pfam" id="PF13749">
    <property type="entry name" value="HATPase_c_4"/>
    <property type="match status" value="1"/>
</dbReference>
<dbReference type="GO" id="GO:0006355">
    <property type="term" value="P:regulation of DNA-templated transcription"/>
    <property type="evidence" value="ECO:0007669"/>
    <property type="project" value="UniProtKB-ARBA"/>
</dbReference>
<gene>
    <name evidence="2" type="ORF">DR871_016210</name>
</gene>
<dbReference type="InterPro" id="IPR011991">
    <property type="entry name" value="ArsR-like_HTH"/>
</dbReference>
<organism evidence="2 3">
    <name type="scientific">Flavobacterium petrolei</name>
    <dbReference type="NCBI Taxonomy" id="2259594"/>
    <lineage>
        <taxon>Bacteria</taxon>
        <taxon>Pseudomonadati</taxon>
        <taxon>Bacteroidota</taxon>
        <taxon>Flavobacteriia</taxon>
        <taxon>Flavobacteriales</taxon>
        <taxon>Flavobacteriaceae</taxon>
        <taxon>Flavobacterium</taxon>
    </lineage>
</organism>
<sequence>MREEDQLHSLLKEGESDQMEFKSSIDKMAIGKAICSFLNAKGGRILVGVDDLGQVRDIPNAIEHVERLKIFLLSEIVPEAPITISNEPIDDKQIILLKVYKGSKQPYIFDGNIYYREGKETKRATSNQISELIHGRQKSEIHWERSPAINVELEDLDQKLIRSTIEESRRNHRGNFESDDLLDFLSYYGLYENGYFSNACVVLFAKNPSKFIPQVRVRLTEYGDSKTNNSLLRDEVMEGNLFDTQDRLERYISNLGVRSVFASNQWKRVDFKFPIKALQEGVINALMHRDYSNQSSSAAISIYPDKIIISNSGHLPGDLKVSELKKSHTSHPVNPDIAHIVFLRGLIDKLGRGTLKVIEECHKEGLKDPVWKDAGDGVTLTFNGPKALPYKRMARDDDFRDDLNDGIDEGLSDGINKLLDAAVNDGLIDGISDGIRSELMKIVSLLRDNEGLNANGIIDVMDKSKPTVERYLSIAKSAGIVEFKGSRRTGGYYLTDTVKHVIK</sequence>
<dbReference type="InterPro" id="IPR007421">
    <property type="entry name" value="Schlafen_AlbA_2_dom"/>
</dbReference>
<keyword evidence="3" id="KW-1185">Reference proteome</keyword>
<dbReference type="SUPFAM" id="SSF46785">
    <property type="entry name" value="Winged helix' DNA-binding domain"/>
    <property type="match status" value="1"/>
</dbReference>
<dbReference type="Gene3D" id="3.30.565.60">
    <property type="match status" value="1"/>
</dbReference>
<evidence type="ECO:0000313" key="3">
    <source>
        <dbReference type="Proteomes" id="UP000253235"/>
    </source>
</evidence>
<dbReference type="Pfam" id="PF04326">
    <property type="entry name" value="SLFN_AlbA_2"/>
    <property type="match status" value="1"/>
</dbReference>
<feature type="domain" description="Schlafen AlbA-2" evidence="1">
    <location>
        <begin position="15"/>
        <end position="124"/>
    </location>
</feature>
<dbReference type="PANTHER" id="PTHR30595">
    <property type="entry name" value="GLPR-RELATED TRANSCRIPTIONAL REPRESSOR"/>
    <property type="match status" value="1"/>
</dbReference>
<accession>A0A482TD95</accession>
<dbReference type="InterPro" id="IPR036390">
    <property type="entry name" value="WH_DNA-bd_sf"/>
</dbReference>
<dbReference type="InterPro" id="IPR036388">
    <property type="entry name" value="WH-like_DNA-bd_sf"/>
</dbReference>